<dbReference type="EMBL" id="LNAM01000161">
    <property type="protein sequence ID" value="KSV58778.1"/>
    <property type="molecule type" value="Genomic_DNA"/>
</dbReference>
<evidence type="ECO:0000313" key="1">
    <source>
        <dbReference type="EMBL" id="KSV58778.1"/>
    </source>
</evidence>
<organism evidence="1 2">
    <name type="scientific">Acetivibrio ethanolgignens</name>
    <dbReference type="NCBI Taxonomy" id="290052"/>
    <lineage>
        <taxon>Bacteria</taxon>
        <taxon>Bacillati</taxon>
        <taxon>Bacillota</taxon>
        <taxon>Clostridia</taxon>
        <taxon>Eubacteriales</taxon>
        <taxon>Oscillospiraceae</taxon>
        <taxon>Acetivibrio</taxon>
    </lineage>
</organism>
<dbReference type="AlphaFoldDB" id="A0A0V8QE83"/>
<accession>A0A0V8QE83</accession>
<keyword evidence="2" id="KW-1185">Reference proteome</keyword>
<gene>
    <name evidence="1" type="ORF">ASU35_11670</name>
</gene>
<evidence type="ECO:0000313" key="2">
    <source>
        <dbReference type="Proteomes" id="UP000054874"/>
    </source>
</evidence>
<name>A0A0V8QE83_9FIRM</name>
<dbReference type="OrthoDB" id="9782387at2"/>
<comment type="caution">
    <text evidence="1">The sequence shown here is derived from an EMBL/GenBank/DDBJ whole genome shotgun (WGS) entry which is preliminary data.</text>
</comment>
<reference evidence="1 2" key="1">
    <citation type="submission" date="2015-11" db="EMBL/GenBank/DDBJ databases">
        <title>Butyribacter intestini gen. nov., sp. nov., a butyric acid-producing bacterium of the family Lachnospiraceae isolated from the human faeces.</title>
        <authorList>
            <person name="Zou Y."/>
            <person name="Xue W."/>
            <person name="Luo G."/>
            <person name="Lv M."/>
        </authorList>
    </citation>
    <scope>NUCLEOTIDE SEQUENCE [LARGE SCALE GENOMIC DNA]</scope>
    <source>
        <strain evidence="1 2">ACET-33324</strain>
    </source>
</reference>
<dbReference type="STRING" id="290052.ASU35_11670"/>
<dbReference type="RefSeq" id="WP_058352986.1">
    <property type="nucleotide sequence ID" value="NZ_CABMMD010000161.1"/>
</dbReference>
<protein>
    <recommendedName>
        <fullName evidence="3">Radical SAM core domain-containing protein</fullName>
    </recommendedName>
</protein>
<dbReference type="InterPro" id="IPR013785">
    <property type="entry name" value="Aldolase_TIM"/>
</dbReference>
<dbReference type="Gene3D" id="3.20.20.70">
    <property type="entry name" value="Aldolase class I"/>
    <property type="match status" value="1"/>
</dbReference>
<sequence>MLHPKEQPTIPEFIRKIKILGIKVKLDTNGTWPEVLKAFLEEGLLDYVAIDIKIRDFYRRCWRNLSRF</sequence>
<proteinExistence type="predicted"/>
<dbReference type="Proteomes" id="UP000054874">
    <property type="component" value="Unassembled WGS sequence"/>
</dbReference>
<evidence type="ECO:0008006" key="3">
    <source>
        <dbReference type="Google" id="ProtNLM"/>
    </source>
</evidence>